<name>A0A0S2FIB5_LYSAN</name>
<dbReference type="Proteomes" id="UP000060787">
    <property type="component" value="Chromosome"/>
</dbReference>
<keyword evidence="2" id="KW-0449">Lipoprotein</keyword>
<evidence type="ECO:0000256" key="1">
    <source>
        <dbReference type="SAM" id="SignalP"/>
    </source>
</evidence>
<protein>
    <submittedName>
        <fullName evidence="2">Putative lipoprotein</fullName>
    </submittedName>
</protein>
<dbReference type="PATRIC" id="fig|84531.8.peg.5180"/>
<dbReference type="eggNOG" id="COG1361">
    <property type="taxonomic scope" value="Bacteria"/>
</dbReference>
<proteinExistence type="predicted"/>
<dbReference type="KEGG" id="lab:LA76x_5172"/>
<dbReference type="EMBL" id="CP011129">
    <property type="protein sequence ID" value="ALN83274.1"/>
    <property type="molecule type" value="Genomic_DNA"/>
</dbReference>
<dbReference type="AlphaFoldDB" id="A0A0S2FIB5"/>
<accession>A0A0S2FIB5</accession>
<evidence type="ECO:0000313" key="2">
    <source>
        <dbReference type="EMBL" id="ALN83274.1"/>
    </source>
</evidence>
<sequence>MTRLRSISFGFGAMLCASAAYLSYPAPADSAVGRVAAAEEPGFEQTPPVLEDSFITPVDDHPDGNALLEFTYVKGQDLPAEIPFNVGDKPVTLQRDAQNPQLYRAMIPFDFDGLIKEQELRQALATEEKATVPSFDGREHLGDSPIAFLAPDKLREQVAARARIRIPGGVLLGPPLIVRPERSLLVTHPAVVEDPTRTFDACTNAGNPNGAWTFNRLMTNMANQPLTGVDPSDFVENWIRTWNTSTTVNSFVVPARTSVNSQVLASWPRLSNGKLDLARSPMRLLAIVNRVDLRGNAGYGGGNAGEGRFVFGVIRRNTTGSCTVHRFTVILEYGVPINGCPAVRSFAQQWGALGSMSLGSSLYNSSLQAITDQFTGANAAPRKPNGSAINQIRTNEFLQSPWELREFNIVRATAQLGIVPAKQTPNHVFNNAGTLLASYVNANQAQVLVEQHSVPLSYLGTPFLTGSVRNPSPQVAWTHPGIVNNNARNKLSLNTCDACHGRETLTTSFLHVGPRSSGAQATLSRFLIGNGTLASPTTFNMADPVVGSTVRNYGDLVRRQADLATLQSNACLSGGVFQQAQFQPILATH</sequence>
<keyword evidence="3" id="KW-1185">Reference proteome</keyword>
<gene>
    <name evidence="2" type="ORF">LA76x_5172</name>
</gene>
<reference evidence="2 3" key="1">
    <citation type="journal article" date="2015" name="BMC Genomics">
        <title>Comparative genomics and metabolic profiling of the genus Lysobacter.</title>
        <authorList>
            <person name="de Bruijn I."/>
            <person name="Cheng X."/>
            <person name="de Jager V."/>
            <person name="Exposito R.G."/>
            <person name="Watrous J."/>
            <person name="Patel N."/>
            <person name="Postma J."/>
            <person name="Dorrestein P.C."/>
            <person name="Kobayashi D."/>
            <person name="Raaijmakers J.M."/>
        </authorList>
    </citation>
    <scope>NUCLEOTIDE SEQUENCE [LARGE SCALE GENOMIC DNA]</scope>
    <source>
        <strain evidence="2 3">76</strain>
    </source>
</reference>
<dbReference type="STRING" id="84531.LA76x_5172"/>
<feature type="signal peptide" evidence="1">
    <location>
        <begin position="1"/>
        <end position="19"/>
    </location>
</feature>
<keyword evidence="1" id="KW-0732">Signal</keyword>
<evidence type="ECO:0000313" key="3">
    <source>
        <dbReference type="Proteomes" id="UP000060787"/>
    </source>
</evidence>
<feature type="chain" id="PRO_5006597433" evidence="1">
    <location>
        <begin position="20"/>
        <end position="589"/>
    </location>
</feature>
<organism evidence="2 3">
    <name type="scientific">Lysobacter antibioticus</name>
    <dbReference type="NCBI Taxonomy" id="84531"/>
    <lineage>
        <taxon>Bacteria</taxon>
        <taxon>Pseudomonadati</taxon>
        <taxon>Pseudomonadota</taxon>
        <taxon>Gammaproteobacteria</taxon>
        <taxon>Lysobacterales</taxon>
        <taxon>Lysobacteraceae</taxon>
        <taxon>Lysobacter</taxon>
    </lineage>
</organism>
<dbReference type="RefSeq" id="WP_057919796.1">
    <property type="nucleotide sequence ID" value="NZ_CP011129.1"/>
</dbReference>